<evidence type="ECO:0000256" key="1">
    <source>
        <dbReference type="ARBA" id="ARBA00008878"/>
    </source>
</evidence>
<dbReference type="OMA" id="EIRIHAT"/>
<dbReference type="Gene3D" id="1.25.10.10">
    <property type="entry name" value="Leucine-rich Repeat Variant"/>
    <property type="match status" value="1"/>
</dbReference>
<dbReference type="Pfam" id="PF14663">
    <property type="entry name" value="RasGEF_N_2"/>
    <property type="match status" value="1"/>
</dbReference>
<dbReference type="STRING" id="56484.A0A1Y2FFK6"/>
<evidence type="ECO:0000259" key="5">
    <source>
        <dbReference type="SMART" id="SM01308"/>
    </source>
</evidence>
<feature type="domain" description="Rapamycin-insensitive companion of mTOR N-terminal" evidence="5">
    <location>
        <begin position="173"/>
        <end position="536"/>
    </location>
</feature>
<dbReference type="Pfam" id="PF14668">
    <property type="entry name" value="RICTOR_V"/>
    <property type="match status" value="1"/>
</dbReference>
<dbReference type="InterPro" id="IPR029451">
    <property type="entry name" value="RICTOR_M"/>
</dbReference>
<evidence type="ECO:0000259" key="6">
    <source>
        <dbReference type="SMART" id="SM01310"/>
    </source>
</evidence>
<dbReference type="Gene3D" id="1.10.287.160">
    <property type="entry name" value="HR1 repeat"/>
    <property type="match status" value="1"/>
</dbReference>
<reference evidence="7 8" key="1">
    <citation type="submission" date="2016-07" db="EMBL/GenBank/DDBJ databases">
        <title>Pervasive Adenine N6-methylation of Active Genes in Fungi.</title>
        <authorList>
            <consortium name="DOE Joint Genome Institute"/>
            <person name="Mondo S.J."/>
            <person name="Dannebaum R.O."/>
            <person name="Kuo R.C."/>
            <person name="Labutti K."/>
            <person name="Haridas S."/>
            <person name="Kuo A."/>
            <person name="Salamov A."/>
            <person name="Ahrendt S.R."/>
            <person name="Lipzen A."/>
            <person name="Sullivan W."/>
            <person name="Andreopoulos W.B."/>
            <person name="Clum A."/>
            <person name="Lindquist E."/>
            <person name="Daum C."/>
            <person name="Ramamoorthy G.K."/>
            <person name="Gryganskyi A."/>
            <person name="Culley D."/>
            <person name="Magnuson J.K."/>
            <person name="James T.Y."/>
            <person name="O'Malley M.A."/>
            <person name="Stajich J.E."/>
            <person name="Spatafora J.W."/>
            <person name="Visel A."/>
            <person name="Grigoriev I.V."/>
        </authorList>
    </citation>
    <scope>NUCLEOTIDE SEQUENCE [LARGE SCALE GENOMIC DNA]</scope>
    <source>
        <strain evidence="7 8">12-1054</strain>
    </source>
</reference>
<dbReference type="SUPFAM" id="SSF46585">
    <property type="entry name" value="HR1 repeat"/>
    <property type="match status" value="1"/>
</dbReference>
<evidence type="ECO:0000256" key="2">
    <source>
        <dbReference type="SAM" id="Coils"/>
    </source>
</evidence>
<comment type="caution">
    <text evidence="7">The sequence shown here is derived from an EMBL/GenBank/DDBJ whole genome shotgun (WGS) entry which is preliminary data.</text>
</comment>
<dbReference type="InterPro" id="IPR029453">
    <property type="entry name" value="Rictor_IV"/>
</dbReference>
<comment type="similarity">
    <text evidence="1">Belongs to the RICTOR family.</text>
</comment>
<evidence type="ECO:0000256" key="3">
    <source>
        <dbReference type="SAM" id="MobiDB-lite"/>
    </source>
</evidence>
<evidence type="ECO:0000259" key="4">
    <source>
        <dbReference type="SMART" id="SM01307"/>
    </source>
</evidence>
<dbReference type="InterPro" id="IPR029452">
    <property type="entry name" value="RICTOR_V"/>
</dbReference>
<dbReference type="GeneID" id="63786106"/>
<feature type="region of interest" description="Disordered" evidence="3">
    <location>
        <begin position="1203"/>
        <end position="1232"/>
    </location>
</feature>
<dbReference type="InterPro" id="IPR028267">
    <property type="entry name" value="Pianissimo_N"/>
</dbReference>
<keyword evidence="8" id="KW-1185">Reference proteome</keyword>
<dbReference type="SUPFAM" id="SSF48371">
    <property type="entry name" value="ARM repeat"/>
    <property type="match status" value="1"/>
</dbReference>
<dbReference type="PANTHER" id="PTHR13298">
    <property type="entry name" value="CYTOSOLIC REGULATOR PIANISSIMO"/>
    <property type="match status" value="1"/>
</dbReference>
<dbReference type="InterPro" id="IPR011989">
    <property type="entry name" value="ARM-like"/>
</dbReference>
<dbReference type="SMART" id="SM01307">
    <property type="entry name" value="RICTOR_M"/>
    <property type="match status" value="1"/>
</dbReference>
<evidence type="ECO:0000313" key="7">
    <source>
        <dbReference type="EMBL" id="ORY81605.1"/>
    </source>
</evidence>
<dbReference type="RefSeq" id="XP_040724981.1">
    <property type="nucleotide sequence ID" value="XM_040869507.1"/>
</dbReference>
<dbReference type="Proteomes" id="UP000193685">
    <property type="component" value="Unassembled WGS sequence"/>
</dbReference>
<dbReference type="AlphaFoldDB" id="A0A1Y2FFK6"/>
<dbReference type="Pfam" id="PF14666">
    <property type="entry name" value="RICTOR_M"/>
    <property type="match status" value="1"/>
</dbReference>
<dbReference type="SMART" id="SM01303">
    <property type="entry name" value="RasGEF_N_2"/>
    <property type="match status" value="1"/>
</dbReference>
<keyword evidence="2" id="KW-0175">Coiled coil</keyword>
<dbReference type="InterPro" id="IPR036274">
    <property type="entry name" value="HR1_rpt_sf"/>
</dbReference>
<dbReference type="InterPro" id="IPR028268">
    <property type="entry name" value="Pianissimo_fam"/>
</dbReference>
<accession>A0A1Y2FFK6</accession>
<dbReference type="GO" id="GO:0031932">
    <property type="term" value="C:TORC2 complex"/>
    <property type="evidence" value="ECO:0007669"/>
    <property type="project" value="InterPro"/>
</dbReference>
<dbReference type="InterPro" id="IPR016024">
    <property type="entry name" value="ARM-type_fold"/>
</dbReference>
<dbReference type="SMART" id="SM01308">
    <property type="entry name" value="RICTOR_N"/>
    <property type="match status" value="1"/>
</dbReference>
<feature type="compositionally biased region" description="Polar residues" evidence="3">
    <location>
        <begin position="1217"/>
        <end position="1232"/>
    </location>
</feature>
<dbReference type="SMART" id="SM01310">
    <property type="entry name" value="RICTOR_V"/>
    <property type="match status" value="1"/>
</dbReference>
<name>A0A1Y2FFK6_PROLT</name>
<protein>
    <submittedName>
        <fullName evidence="7">Rapamycin-insensitive companion of mTOR, middle domain-domain-containing protein</fullName>
    </submittedName>
</protein>
<dbReference type="GO" id="GO:0038203">
    <property type="term" value="P:TORC2 signaling"/>
    <property type="evidence" value="ECO:0007669"/>
    <property type="project" value="TreeGrafter"/>
</dbReference>
<feature type="domain" description="Rapamycin-insensitive companion of mTOR" evidence="6">
    <location>
        <begin position="1007"/>
        <end position="1079"/>
    </location>
</feature>
<proteinExistence type="inferred from homology"/>
<organism evidence="7 8">
    <name type="scientific">Protomyces lactucae-debilis</name>
    <dbReference type="NCBI Taxonomy" id="2754530"/>
    <lineage>
        <taxon>Eukaryota</taxon>
        <taxon>Fungi</taxon>
        <taxon>Dikarya</taxon>
        <taxon>Ascomycota</taxon>
        <taxon>Taphrinomycotina</taxon>
        <taxon>Taphrinomycetes</taxon>
        <taxon>Taphrinales</taxon>
        <taxon>Protomycetaceae</taxon>
        <taxon>Protomyces</taxon>
    </lineage>
</organism>
<feature type="coiled-coil region" evidence="2">
    <location>
        <begin position="41"/>
        <end position="108"/>
    </location>
</feature>
<evidence type="ECO:0000313" key="8">
    <source>
        <dbReference type="Proteomes" id="UP000193685"/>
    </source>
</evidence>
<dbReference type="EMBL" id="MCFI01000011">
    <property type="protein sequence ID" value="ORY81605.1"/>
    <property type="molecule type" value="Genomic_DNA"/>
</dbReference>
<dbReference type="OrthoDB" id="271111at2759"/>
<gene>
    <name evidence="7" type="ORF">BCR37DRAFT_380511</name>
</gene>
<feature type="domain" description="Rapamycin-insensitive companion of mTOR middle" evidence="4">
    <location>
        <begin position="613"/>
        <end position="837"/>
    </location>
</feature>
<sequence>MTSPAGSSKGVNAGALVRLNTGASASVPTGKLGLDQETLTLEEALSRLEIENRLKEGAENLLQVLDTRVKERPREARDARRLQVMEELDQTNNAIQALKTRIHELSALSPLSDKIYKRQRSDDAVSTRPKLATIRSYSASAFPGQEKSSSPLHSVNTIVEELLDATSPSSHIISRCNALISLLKRDKELAKDIPVVVPKVCVPRFCSVGNPFLAAAGYRLARYILALSSAPNHTFLNSALERCLLTSLAKEDHHTLEREQALTLVRTLLLTGEALPLRFSGLVRAVISISEAEDRLSSLATETLTELLIWAPGIMQQTGGISSLLRSLVDGPLALCDEIIMAFMLHLDRPDHRRFIKESDLEVVYSCFTEHCKEALFSEDALLSATAVLLRMFNTWPGLVATSAHNFRGLASVLEALRVPSNSIRDVILEFLFSVLSIPVNNLTTTFLAGRRLTTMGRIPISAKGSSGDASSTTGKVNRGANLLNQFSALKLHLFLQLGVLDSLMVVVEDLNDVQSSRKATLLIGEILQLANVLLPLSVSRDLQSLSRLFSTATSFSNDGRLLATSALYQIESINRTRNKTSVAKIVNSADASSTKRGQRQVEQVKIKMGLQIDDTHFRNLLLDTQVLNTKNYTKWHWDTLTELVQGPLLNPKRLEESIRATKFMKRLLAFYRPFTHRFSAIKNTKPNQKYVRFGCLLLATLLANPEGFKYLMESKLLRQLSECLAQLDPMNQVPAAEALFSEARLKETLCHGYFEMIGTLTAHPQGIAMLERWRIFTSLYHLTELRSRSDLLISLLPHMDYSYEGHPRIILSKALMSGAKEVRLEASLLLGKLTEEFDDKTSKVADWALRLLTTQLYDPSTQVCEVAVRVLETACNSKHHLEHVVQLRPALEHLGQIGAPLLLRFLATSVGFHYLQELSYVGREMDDWHHGGNDEYVTLIESVLLLTEAPDLVSVKPSFDGRIPAHFYGELAKTAEGCDLLVTKGHFHHYVDRLRRQDADSSAEEVHHMKAALWAIGNIGATERGAPFLDNSQVVHFIVRIAEQSPFLGLRGTAYLVLGLISNTTVGVRLLEKSGWQGTVTRMGNPTGVCVPQTARSVLELSSWSSVNVKSVENDGGDIGLDSLEGTQRDIANALCNLSNHILANDAARQLVRLRQRHADAFFTKKMLDLTFDLLSRYQHRQGVRRFMIHLFQPENLADLASADESSTEKSVQLGRASSTEASGSLHSQSLRTLERRRSGLLDASSNAGDVLAQRRKLFNAPLVRSRRSQTIE</sequence>
<dbReference type="Pfam" id="PF14664">
    <property type="entry name" value="RICTOR_N"/>
    <property type="match status" value="1"/>
</dbReference>
<dbReference type="PANTHER" id="PTHR13298:SF11">
    <property type="entry name" value="RAPAMYCIN-INSENSITIVE COMPANION OF MTOR"/>
    <property type="match status" value="1"/>
</dbReference>